<dbReference type="STRING" id="395494.Galf_0538"/>
<dbReference type="HOGENOM" id="CLU_094502_3_1_4"/>
<dbReference type="KEGG" id="gca:Galf_0538"/>
<dbReference type="AlphaFoldDB" id="D9SCB6"/>
<dbReference type="eggNOG" id="COG2854">
    <property type="taxonomic scope" value="Bacteria"/>
</dbReference>
<feature type="signal peptide" evidence="1">
    <location>
        <begin position="1"/>
        <end position="19"/>
    </location>
</feature>
<keyword evidence="1" id="KW-0732">Signal</keyword>
<name>D9SCB6_GALCS</name>
<dbReference type="RefSeq" id="WP_013292524.1">
    <property type="nucleotide sequence ID" value="NC_014394.1"/>
</dbReference>
<dbReference type="PIRSF" id="PIRSF004649">
    <property type="entry name" value="MlaC"/>
    <property type="match status" value="1"/>
</dbReference>
<dbReference type="Proteomes" id="UP000001235">
    <property type="component" value="Chromosome"/>
</dbReference>
<gene>
    <name evidence="2" type="ordered locus">Galf_0538</name>
</gene>
<sequence precursor="true">MKRILLSMVVGLSCVTAQAEIQAPDAMIKDVAQEVIVIIKQDAGSKADNQKKILALVDARVLPNFDFTHMTQLAVGRYWRQATPEQQKALVAEFRNMLVRTYANALSMYRDQKIEVRPVKMNAGDKEVVVNTRIIKSSGQPTLVDYKMEKEADGWKVYDVVIEAVSLVTNYRGQFATTIQQSGIDGLIKELSGMNAGSVRKADVK</sequence>
<reference evidence="2 3" key="1">
    <citation type="submission" date="2010-08" db="EMBL/GenBank/DDBJ databases">
        <title>Complete sequence of Gallionella capsiferriformans ES-2.</title>
        <authorList>
            <consortium name="US DOE Joint Genome Institute"/>
            <person name="Lucas S."/>
            <person name="Copeland A."/>
            <person name="Lapidus A."/>
            <person name="Cheng J.-F."/>
            <person name="Bruce D."/>
            <person name="Goodwin L."/>
            <person name="Pitluck S."/>
            <person name="Chertkov O."/>
            <person name="Davenport K.W."/>
            <person name="Detter J.C."/>
            <person name="Han C."/>
            <person name="Tapia R."/>
            <person name="Land M."/>
            <person name="Hauser L."/>
            <person name="Chang Y.-J."/>
            <person name="Jeffries C."/>
            <person name="Kyrpides N."/>
            <person name="Ivanova N."/>
            <person name="Mikhailova N."/>
            <person name="Shelobolina E.S."/>
            <person name="Picardal F."/>
            <person name="Roden E."/>
            <person name="Emerson D."/>
            <person name="Woyke T."/>
        </authorList>
    </citation>
    <scope>NUCLEOTIDE SEQUENCE [LARGE SCALE GENOMIC DNA]</scope>
    <source>
        <strain evidence="2 3">ES-2</strain>
    </source>
</reference>
<dbReference type="Gene3D" id="1.10.10.640">
    <property type="entry name" value="phospholipid-binding protein"/>
    <property type="match status" value="1"/>
</dbReference>
<dbReference type="PANTHER" id="PTHR36573:SF1">
    <property type="entry name" value="INTERMEMBRANE PHOSPHOLIPID TRANSPORT SYSTEM BINDING PROTEIN MLAC"/>
    <property type="match status" value="1"/>
</dbReference>
<dbReference type="Gene3D" id="3.10.450.50">
    <property type="match status" value="1"/>
</dbReference>
<accession>D9SCB6</accession>
<protein>
    <submittedName>
        <fullName evidence="2">Toluene tolerance family protein</fullName>
    </submittedName>
</protein>
<dbReference type="PANTHER" id="PTHR36573">
    <property type="entry name" value="INTERMEMBRANE PHOSPHOLIPID TRANSPORT SYSTEM BINDING PROTEIN MLAC"/>
    <property type="match status" value="1"/>
</dbReference>
<dbReference type="Pfam" id="PF05494">
    <property type="entry name" value="MlaC"/>
    <property type="match status" value="1"/>
</dbReference>
<dbReference type="InterPro" id="IPR008869">
    <property type="entry name" value="MlaC/ttg2D"/>
</dbReference>
<dbReference type="OrthoDB" id="9798905at2"/>
<keyword evidence="3" id="KW-1185">Reference proteome</keyword>
<evidence type="ECO:0000313" key="3">
    <source>
        <dbReference type="Proteomes" id="UP000001235"/>
    </source>
</evidence>
<dbReference type="EMBL" id="CP002159">
    <property type="protein sequence ID" value="ADL54581.1"/>
    <property type="molecule type" value="Genomic_DNA"/>
</dbReference>
<proteinExistence type="predicted"/>
<feature type="chain" id="PRO_5003128109" evidence="1">
    <location>
        <begin position="20"/>
        <end position="205"/>
    </location>
</feature>
<evidence type="ECO:0000256" key="1">
    <source>
        <dbReference type="SAM" id="SignalP"/>
    </source>
</evidence>
<organism evidence="2 3">
    <name type="scientific">Gallionella capsiferriformans (strain ES-2)</name>
    <name type="common">Gallionella ferruginea capsiferriformans (strain ES-2)</name>
    <dbReference type="NCBI Taxonomy" id="395494"/>
    <lineage>
        <taxon>Bacteria</taxon>
        <taxon>Pseudomonadati</taxon>
        <taxon>Pseudomonadota</taxon>
        <taxon>Betaproteobacteria</taxon>
        <taxon>Nitrosomonadales</taxon>
        <taxon>Gallionellaceae</taxon>
        <taxon>Gallionella</taxon>
    </lineage>
</organism>
<evidence type="ECO:0000313" key="2">
    <source>
        <dbReference type="EMBL" id="ADL54581.1"/>
    </source>
</evidence>